<organism evidence="1 2">
    <name type="scientific">Fusarium venenatum</name>
    <dbReference type="NCBI Taxonomy" id="56646"/>
    <lineage>
        <taxon>Eukaryota</taxon>
        <taxon>Fungi</taxon>
        <taxon>Dikarya</taxon>
        <taxon>Ascomycota</taxon>
        <taxon>Pezizomycotina</taxon>
        <taxon>Sordariomycetes</taxon>
        <taxon>Hypocreomycetidae</taxon>
        <taxon>Hypocreales</taxon>
        <taxon>Nectriaceae</taxon>
        <taxon>Fusarium</taxon>
    </lineage>
</organism>
<accession>A0A2L2SQQ2</accession>
<sequence length="93" mass="10143">MDQAYWHIAVCDVLIMTGLSKLCPDRSTSHPQSKAETYASLTQPVHTPLITSKIGQQVVDAGSVPKSSAVINVNGANYCVRFIKTRHSVECKL</sequence>
<evidence type="ECO:0000313" key="2">
    <source>
        <dbReference type="Proteomes" id="UP000245910"/>
    </source>
</evidence>
<evidence type="ECO:0000313" key="1">
    <source>
        <dbReference type="EMBL" id="CEI40464.1"/>
    </source>
</evidence>
<dbReference type="AlphaFoldDB" id="A0A2L2SQQ2"/>
<dbReference type="EMBL" id="LN649232">
    <property type="protein sequence ID" value="CEI40464.1"/>
    <property type="molecule type" value="Genomic_DNA"/>
</dbReference>
<keyword evidence="2" id="KW-1185">Reference proteome</keyword>
<proteinExistence type="predicted"/>
<protein>
    <submittedName>
        <fullName evidence="1">Uncharacterized protein</fullName>
    </submittedName>
</protein>
<dbReference type="Proteomes" id="UP000245910">
    <property type="component" value="Chromosome IIII"/>
</dbReference>
<reference evidence="2" key="1">
    <citation type="submission" date="2014-10" db="EMBL/GenBank/DDBJ databases">
        <authorList>
            <person name="King R."/>
        </authorList>
    </citation>
    <scope>NUCLEOTIDE SEQUENCE [LARGE SCALE GENOMIC DNA]</scope>
    <source>
        <strain evidence="2">A3/5</strain>
    </source>
</reference>
<name>A0A2L2SQQ2_9HYPO</name>